<gene>
    <name evidence="10" type="ORF">H4R34_001499</name>
</gene>
<comment type="caution">
    <text evidence="10">The sequence shown here is derived from an EMBL/GenBank/DDBJ whole genome shotgun (WGS) entry which is preliminary data.</text>
</comment>
<dbReference type="GO" id="GO:0005739">
    <property type="term" value="C:mitochondrion"/>
    <property type="evidence" value="ECO:0007669"/>
    <property type="project" value="TreeGrafter"/>
</dbReference>
<keyword evidence="4 8" id="KW-0560">Oxidoreductase</keyword>
<keyword evidence="11" id="KW-1185">Reference proteome</keyword>
<dbReference type="InterPro" id="IPR036249">
    <property type="entry name" value="Thioredoxin-like_sf"/>
</dbReference>
<evidence type="ECO:0000256" key="3">
    <source>
        <dbReference type="ARBA" id="ARBA00022862"/>
    </source>
</evidence>
<evidence type="ECO:0000256" key="4">
    <source>
        <dbReference type="ARBA" id="ARBA00023002"/>
    </source>
</evidence>
<organism evidence="10 11">
    <name type="scientific">Dimargaris verticillata</name>
    <dbReference type="NCBI Taxonomy" id="2761393"/>
    <lineage>
        <taxon>Eukaryota</taxon>
        <taxon>Fungi</taxon>
        <taxon>Fungi incertae sedis</taxon>
        <taxon>Zoopagomycota</taxon>
        <taxon>Kickxellomycotina</taxon>
        <taxon>Dimargaritomycetes</taxon>
        <taxon>Dimargaritales</taxon>
        <taxon>Dimargaritaceae</taxon>
        <taxon>Dimargaris</taxon>
    </lineage>
</organism>
<dbReference type="AlphaFoldDB" id="A0A9W8B9T9"/>
<name>A0A9W8B9T9_9FUNG</name>
<dbReference type="PROSITE" id="PS51352">
    <property type="entry name" value="THIOREDOXIN_2"/>
    <property type="match status" value="1"/>
</dbReference>
<keyword evidence="2 8" id="KW-0575">Peroxidase</keyword>
<dbReference type="InterPro" id="IPR037944">
    <property type="entry name" value="PRX5-like"/>
</dbReference>
<dbReference type="SUPFAM" id="SSF52833">
    <property type="entry name" value="Thioredoxin-like"/>
    <property type="match status" value="1"/>
</dbReference>
<dbReference type="InterPro" id="IPR013740">
    <property type="entry name" value="Redoxin"/>
</dbReference>
<evidence type="ECO:0000256" key="7">
    <source>
        <dbReference type="PIRSR" id="PIRSR637944-1"/>
    </source>
</evidence>
<evidence type="ECO:0000256" key="6">
    <source>
        <dbReference type="ARBA" id="ARBA00079296"/>
    </source>
</evidence>
<evidence type="ECO:0000256" key="8">
    <source>
        <dbReference type="RuleBase" id="RU366011"/>
    </source>
</evidence>
<comment type="similarity">
    <text evidence="1 8">Belongs to the peroxiredoxin family. Prx5 subfamily.</text>
</comment>
<evidence type="ECO:0000256" key="5">
    <source>
        <dbReference type="ARBA" id="ARBA00023284"/>
    </source>
</evidence>
<dbReference type="InterPro" id="IPR013766">
    <property type="entry name" value="Thioredoxin_domain"/>
</dbReference>
<dbReference type="GO" id="GO:0034599">
    <property type="term" value="P:cellular response to oxidative stress"/>
    <property type="evidence" value="ECO:0007669"/>
    <property type="project" value="InterPro"/>
</dbReference>
<feature type="domain" description="Thioredoxin" evidence="9">
    <location>
        <begin position="30"/>
        <end position="189"/>
    </location>
</feature>
<dbReference type="PANTHER" id="PTHR10430:SF16">
    <property type="entry name" value="PEROXIREDOXIN-5, MITOCHONDRIAL"/>
    <property type="match status" value="1"/>
</dbReference>
<keyword evidence="3 8" id="KW-0049">Antioxidant</keyword>
<dbReference type="GO" id="GO:0005777">
    <property type="term" value="C:peroxisome"/>
    <property type="evidence" value="ECO:0007669"/>
    <property type="project" value="TreeGrafter"/>
</dbReference>
<feature type="active site" description="Cysteine sulfenic acid (-SOH) intermediate" evidence="7">
    <location>
        <position position="75"/>
    </location>
</feature>
<dbReference type="GO" id="GO:0008379">
    <property type="term" value="F:thioredoxin peroxidase activity"/>
    <property type="evidence" value="ECO:0007669"/>
    <property type="project" value="InterPro"/>
</dbReference>
<dbReference type="GO" id="GO:0042744">
    <property type="term" value="P:hydrogen peroxide catabolic process"/>
    <property type="evidence" value="ECO:0007669"/>
    <property type="project" value="TreeGrafter"/>
</dbReference>
<evidence type="ECO:0000313" key="11">
    <source>
        <dbReference type="Proteomes" id="UP001151582"/>
    </source>
</evidence>
<dbReference type="FunFam" id="3.40.30.10:FF:000020">
    <property type="entry name" value="Peroxiredoxin"/>
    <property type="match status" value="1"/>
</dbReference>
<reference evidence="10" key="1">
    <citation type="submission" date="2022-07" db="EMBL/GenBank/DDBJ databases">
        <title>Phylogenomic reconstructions and comparative analyses of Kickxellomycotina fungi.</title>
        <authorList>
            <person name="Reynolds N.K."/>
            <person name="Stajich J.E."/>
            <person name="Barry K."/>
            <person name="Grigoriev I.V."/>
            <person name="Crous P."/>
            <person name="Smith M.E."/>
        </authorList>
    </citation>
    <scope>NUCLEOTIDE SEQUENCE</scope>
    <source>
        <strain evidence="10">RSA 567</strain>
    </source>
</reference>
<evidence type="ECO:0000256" key="2">
    <source>
        <dbReference type="ARBA" id="ARBA00022559"/>
    </source>
</evidence>
<evidence type="ECO:0000256" key="1">
    <source>
        <dbReference type="ARBA" id="ARBA00010505"/>
    </source>
</evidence>
<dbReference type="Gene3D" id="3.40.30.10">
    <property type="entry name" value="Glutaredoxin"/>
    <property type="match status" value="1"/>
</dbReference>
<keyword evidence="5 8" id="KW-0676">Redox-active center</keyword>
<dbReference type="GO" id="GO:0045454">
    <property type="term" value="P:cell redox homeostasis"/>
    <property type="evidence" value="ECO:0007669"/>
    <property type="project" value="TreeGrafter"/>
</dbReference>
<dbReference type="OrthoDB" id="1882547at2759"/>
<dbReference type="CDD" id="cd03013">
    <property type="entry name" value="PRX5_like"/>
    <property type="match status" value="1"/>
</dbReference>
<evidence type="ECO:0000259" key="9">
    <source>
        <dbReference type="PROSITE" id="PS51352"/>
    </source>
</evidence>
<sequence length="189" mass="20051">MWHSPSSRLLRSVPSAVGRRGWHSSAVRAIATGSPLPNLPLQEGSPANEVGALEFFKPYSKAILIGIPGAFTPGCSRTHVPGYLEWRDTLRAKGVEAIGCVAVNDAFVMAAWGKSLDDQGHIHFFADPQAQFVKALDLSFDASGVLGGIRAKRFALVLEHGIVKDVQVEPDNTGLSCSLAPSVAKHVGA</sequence>
<accession>A0A9W8B9T9</accession>
<proteinExistence type="inferred from homology"/>
<dbReference type="EMBL" id="JANBQB010000071">
    <property type="protein sequence ID" value="KAJ1983077.1"/>
    <property type="molecule type" value="Genomic_DNA"/>
</dbReference>
<protein>
    <recommendedName>
        <fullName evidence="6">Thioredoxin-dependent peroxiredoxin</fullName>
    </recommendedName>
</protein>
<comment type="function">
    <text evidence="8">Thiol-specific peroxidase that catalyzes the reduction of hydrogen peroxide and organic hydroperoxides to water and alcohols, respectively. Plays a role in cell protection against oxidative stress by detoxifying peroxides.</text>
</comment>
<dbReference type="Proteomes" id="UP001151582">
    <property type="component" value="Unassembled WGS sequence"/>
</dbReference>
<dbReference type="Pfam" id="PF08534">
    <property type="entry name" value="Redoxin"/>
    <property type="match status" value="1"/>
</dbReference>
<evidence type="ECO:0000313" key="10">
    <source>
        <dbReference type="EMBL" id="KAJ1983077.1"/>
    </source>
</evidence>
<dbReference type="PANTHER" id="PTHR10430">
    <property type="entry name" value="PEROXIREDOXIN"/>
    <property type="match status" value="1"/>
</dbReference>